<sequence length="1087" mass="122128">MEKEDLKIVNRGLEDEMELSGYRLCRWKLVLVGLGGLCTGGFLFLLLYWMPEWCVKATCTRSAVRDADVALLQSTVLGKYLFLSFVFFVLQKRYFTLHSTKYFWNESIQNFEVLKRFFFGLNEIDVKVPSLFKLLIKEVLNPFYIFQLFSVILWCTDAYYYYAMAIVIMSVISIATSLYTIKKQYVMLHDMVAAHSTVRVTVCRGENETEEALSTDLVPGDVIVIPSNGIIMPCDAVLICGTCIVNESMLTGESVPVTKTDLPNPQQDIKGGDGDAIYSTEEHKRHTLFCGTNIIQTRYYTGEMVKAVVVRTGFSTAKGQLIRSILYPKPTDFKLYRDAYLFLLCLVAVASIVFVYSLEPVKEIIVKSLDIITITVPPALPAAMTAGIVYAQRRLRKVGIFSISPQRINICGQLNLVCFDKTGTLTEDGLDMWGIQRVEDGRFHHSEEKADDKSLVTTKFVSCMAACHSLTKIEGQLSGDPLDLKMFEATGWILVEATEEETAHHDRIELTYVKPPNQLLPPSVTSPEQDMELSELYELSASYMIGIVRQFSFSSALQRMSVVVRQIGERRMDAYLKGAPEVVASLCKKETVPDDFAEVLEDYTKQGFRVIALAHRRLESKLTFHKVQSINRDQIEKNMDFLGLIIMQNKLKTETPGVLEDLRRANIRTVMVTGDNMLTAISVARDCGMIQPQDRVIIADALPPKDGQAAKIDWHYADQPSKQLNKPTKLEVSEQYHFAMSGKSFAVIIEHFQDLLQKLVLHGTVFARMAPDQKTQLVETLESVDYFVGMCGDGANDCGALKRAHAGISLSELEASVASPFTSTTPNITCVPNLIREGRAALITSFCVFKFMALYSIIQCLSVALLYSIGSNLGDFQFLFIDIAIILVIVFTMSLNSAWKELVAQRPPSGLVSGPLLFSVLTQIIICLGFQIMAFLLIQKLDWYSKPDFYNCFVPHHMDDFTNSTKERIKNDVNTTVFFVSSFQYLIVAIVFSKGKPFRQPSYKNYKQGSYGISPAAPTPQGGIDQFGTKCLTWLCCRQKKVPKARYMHLAQELSVDPDWPPKPKSTTEAKPAPHPDDYSYQIEAIS</sequence>
<feature type="transmembrane region" description="Helical" evidence="14">
    <location>
        <begin position="846"/>
        <end position="870"/>
    </location>
</feature>
<evidence type="ECO:0000259" key="15">
    <source>
        <dbReference type="Pfam" id="PF00122"/>
    </source>
</evidence>
<dbReference type="GO" id="GO:0005524">
    <property type="term" value="F:ATP binding"/>
    <property type="evidence" value="ECO:0007669"/>
    <property type="project" value="UniProtKB-KW"/>
</dbReference>
<feature type="transmembrane region" description="Helical" evidence="14">
    <location>
        <begin position="29"/>
        <end position="50"/>
    </location>
</feature>
<keyword evidence="9" id="KW-0460">Magnesium</keyword>
<dbReference type="FunFam" id="2.70.150.10:FF:000017">
    <property type="entry name" value="Cation-transporting ATPase"/>
    <property type="match status" value="1"/>
</dbReference>
<dbReference type="SFLD" id="SFLDG00002">
    <property type="entry name" value="C1.7:_P-type_atpase_like"/>
    <property type="match status" value="1"/>
</dbReference>
<feature type="transmembrane region" description="Helical" evidence="14">
    <location>
        <begin position="916"/>
        <end position="938"/>
    </location>
</feature>
<name>A0A8C1UW05_CYPCA</name>
<dbReference type="SFLD" id="SFLDF00027">
    <property type="entry name" value="p-type_atpase"/>
    <property type="match status" value="1"/>
</dbReference>
<evidence type="ECO:0000256" key="4">
    <source>
        <dbReference type="ARBA" id="ARBA00022692"/>
    </source>
</evidence>
<keyword evidence="6" id="KW-0547">Nucleotide-binding</keyword>
<evidence type="ECO:0000256" key="11">
    <source>
        <dbReference type="ARBA" id="ARBA00022989"/>
    </source>
</evidence>
<evidence type="ECO:0000313" key="17">
    <source>
        <dbReference type="Ensembl" id="ENSCCRP00015043017.1"/>
    </source>
</evidence>
<dbReference type="GO" id="GO:0015203">
    <property type="term" value="F:polyamine transmembrane transporter activity"/>
    <property type="evidence" value="ECO:0007669"/>
    <property type="project" value="TreeGrafter"/>
</dbReference>
<feature type="transmembrane region" description="Helical" evidence="14">
    <location>
        <begin position="339"/>
        <end position="358"/>
    </location>
</feature>
<dbReference type="InterPro" id="IPR059000">
    <property type="entry name" value="ATPase_P-type_domA"/>
</dbReference>
<dbReference type="GO" id="GO:0019829">
    <property type="term" value="F:ATPase-coupled monoatomic cation transmembrane transporter activity"/>
    <property type="evidence" value="ECO:0007669"/>
    <property type="project" value="InterPro"/>
</dbReference>
<evidence type="ECO:0000259" key="16">
    <source>
        <dbReference type="Pfam" id="PF12409"/>
    </source>
</evidence>
<dbReference type="InterPro" id="IPR047821">
    <property type="entry name" value="P5B-type_ATPase"/>
</dbReference>
<dbReference type="Proteomes" id="UP000694700">
    <property type="component" value="Unplaced"/>
</dbReference>
<dbReference type="InterPro" id="IPR044492">
    <property type="entry name" value="P_typ_ATPase_HD_dom"/>
</dbReference>
<dbReference type="InterPro" id="IPR047819">
    <property type="entry name" value="P5A-ATPase_N"/>
</dbReference>
<dbReference type="PRINTS" id="PR00119">
    <property type="entry name" value="CATATPASE"/>
</dbReference>
<feature type="transmembrane region" description="Helical" evidence="14">
    <location>
        <begin position="973"/>
        <end position="992"/>
    </location>
</feature>
<dbReference type="FunFam" id="3.40.50.1000:FF:000045">
    <property type="entry name" value="Cation-transporting ATPase"/>
    <property type="match status" value="1"/>
</dbReference>
<dbReference type="GO" id="GO:0046872">
    <property type="term" value="F:metal ion binding"/>
    <property type="evidence" value="ECO:0007669"/>
    <property type="project" value="UniProtKB-KW"/>
</dbReference>
<feature type="domain" description="P5B-type ATPase N-terminal" evidence="16">
    <location>
        <begin position="14"/>
        <end position="74"/>
    </location>
</feature>
<dbReference type="SUPFAM" id="SSF81660">
    <property type="entry name" value="Metal cation-transporting ATPase, ATP-binding domain N"/>
    <property type="match status" value="1"/>
</dbReference>
<feature type="transmembrane region" description="Helical" evidence="14">
    <location>
        <begin position="70"/>
        <end position="90"/>
    </location>
</feature>
<dbReference type="PROSITE" id="PS00154">
    <property type="entry name" value="ATPASE_E1_E2"/>
    <property type="match status" value="1"/>
</dbReference>
<feature type="compositionally biased region" description="Basic and acidic residues" evidence="13">
    <location>
        <begin position="1060"/>
        <end position="1078"/>
    </location>
</feature>
<evidence type="ECO:0000256" key="3">
    <source>
        <dbReference type="ARBA" id="ARBA00022553"/>
    </source>
</evidence>
<evidence type="ECO:0000256" key="1">
    <source>
        <dbReference type="ARBA" id="ARBA00004107"/>
    </source>
</evidence>
<evidence type="ECO:0000256" key="2">
    <source>
        <dbReference type="ARBA" id="ARBA00006000"/>
    </source>
</evidence>
<evidence type="ECO:0000256" key="7">
    <source>
        <dbReference type="ARBA" id="ARBA00022753"/>
    </source>
</evidence>
<protein>
    <submittedName>
        <fullName evidence="17">ATPase 13A3</fullName>
    </submittedName>
</protein>
<keyword evidence="8" id="KW-0067">ATP-binding</keyword>
<proteinExistence type="inferred from homology"/>
<dbReference type="InterPro" id="IPR008250">
    <property type="entry name" value="ATPase_P-typ_transduc_dom_A_sf"/>
</dbReference>
<dbReference type="Pfam" id="PF13246">
    <property type="entry name" value="Cation_ATPase"/>
    <property type="match status" value="1"/>
</dbReference>
<dbReference type="Gene3D" id="3.40.1110.10">
    <property type="entry name" value="Calcium-transporting ATPase, cytoplasmic domain N"/>
    <property type="match status" value="1"/>
</dbReference>
<dbReference type="FunFam" id="3.40.1110.10:FF:000026">
    <property type="entry name" value="Cation-transporting ATPase"/>
    <property type="match status" value="1"/>
</dbReference>
<dbReference type="NCBIfam" id="TIGR01657">
    <property type="entry name" value="P-ATPase-V"/>
    <property type="match status" value="1"/>
</dbReference>
<dbReference type="CDD" id="cd07542">
    <property type="entry name" value="P-type_ATPase_cation"/>
    <property type="match status" value="1"/>
</dbReference>
<dbReference type="InterPro" id="IPR023298">
    <property type="entry name" value="ATPase_P-typ_TM_dom_sf"/>
</dbReference>
<organism evidence="17 18">
    <name type="scientific">Cyprinus carpio</name>
    <name type="common">Common carp</name>
    <dbReference type="NCBI Taxonomy" id="7962"/>
    <lineage>
        <taxon>Eukaryota</taxon>
        <taxon>Metazoa</taxon>
        <taxon>Chordata</taxon>
        <taxon>Craniata</taxon>
        <taxon>Vertebrata</taxon>
        <taxon>Euteleostomi</taxon>
        <taxon>Actinopterygii</taxon>
        <taxon>Neopterygii</taxon>
        <taxon>Teleostei</taxon>
        <taxon>Ostariophysi</taxon>
        <taxon>Cypriniformes</taxon>
        <taxon>Cyprinidae</taxon>
        <taxon>Cyprininae</taxon>
        <taxon>Cyprinus</taxon>
    </lineage>
</organism>
<evidence type="ECO:0000313" key="18">
    <source>
        <dbReference type="Proteomes" id="UP000694700"/>
    </source>
</evidence>
<dbReference type="SFLD" id="SFLDS00003">
    <property type="entry name" value="Haloacid_Dehalogenase"/>
    <property type="match status" value="1"/>
</dbReference>
<feature type="transmembrane region" description="Helical" evidence="14">
    <location>
        <begin position="364"/>
        <end position="391"/>
    </location>
</feature>
<dbReference type="SUPFAM" id="SSF81665">
    <property type="entry name" value="Calcium ATPase, transmembrane domain M"/>
    <property type="match status" value="1"/>
</dbReference>
<feature type="transmembrane region" description="Helical" evidence="14">
    <location>
        <begin position="160"/>
        <end position="181"/>
    </location>
</feature>
<dbReference type="GO" id="GO:0006874">
    <property type="term" value="P:intracellular calcium ion homeostasis"/>
    <property type="evidence" value="ECO:0007669"/>
    <property type="project" value="TreeGrafter"/>
</dbReference>
<dbReference type="SUPFAM" id="SSF81653">
    <property type="entry name" value="Calcium ATPase, transduction domain A"/>
    <property type="match status" value="1"/>
</dbReference>
<dbReference type="InterPro" id="IPR036412">
    <property type="entry name" value="HAD-like_sf"/>
</dbReference>
<dbReference type="PANTHER" id="PTHR45630">
    <property type="entry name" value="CATION-TRANSPORTING ATPASE-RELATED"/>
    <property type="match status" value="1"/>
</dbReference>
<keyword evidence="10" id="KW-1278">Translocase</keyword>
<dbReference type="InterPro" id="IPR023214">
    <property type="entry name" value="HAD_sf"/>
</dbReference>
<dbReference type="GO" id="GO:0015662">
    <property type="term" value="F:P-type ion transporter activity"/>
    <property type="evidence" value="ECO:0007669"/>
    <property type="project" value="InterPro"/>
</dbReference>
<dbReference type="InterPro" id="IPR006544">
    <property type="entry name" value="P-type_TPase_V"/>
</dbReference>
<dbReference type="InterPro" id="IPR023299">
    <property type="entry name" value="ATPase_P-typ_cyto_dom_N"/>
</dbReference>
<dbReference type="NCBIfam" id="TIGR01494">
    <property type="entry name" value="ATPase_P-type"/>
    <property type="match status" value="3"/>
</dbReference>
<keyword evidence="4 14" id="KW-0812">Transmembrane</keyword>
<evidence type="ECO:0000256" key="6">
    <source>
        <dbReference type="ARBA" id="ARBA00022741"/>
    </source>
</evidence>
<dbReference type="Pfam" id="PF12409">
    <property type="entry name" value="P5-ATPase"/>
    <property type="match status" value="1"/>
</dbReference>
<evidence type="ECO:0000256" key="5">
    <source>
        <dbReference type="ARBA" id="ARBA00022723"/>
    </source>
</evidence>
<keyword evidence="5" id="KW-0479">Metal-binding</keyword>
<dbReference type="InterPro" id="IPR018303">
    <property type="entry name" value="ATPase_P-typ_P_site"/>
</dbReference>
<accession>A0A8C1UW05</accession>
<dbReference type="Gene3D" id="3.40.50.1000">
    <property type="entry name" value="HAD superfamily/HAD-like"/>
    <property type="match status" value="1"/>
</dbReference>
<feature type="transmembrane region" description="Helical" evidence="14">
    <location>
        <begin position="876"/>
        <end position="895"/>
    </location>
</feature>
<evidence type="ECO:0000256" key="14">
    <source>
        <dbReference type="SAM" id="Phobius"/>
    </source>
</evidence>
<dbReference type="FunFam" id="1.20.1110.10:FF:000023">
    <property type="entry name" value="Cation-transporting ATPase"/>
    <property type="match status" value="1"/>
</dbReference>
<comment type="subcellular location">
    <subcellularLocation>
        <location evidence="1">Late endosome membrane</location>
        <topology evidence="1">Multi-pass membrane protein</topology>
    </subcellularLocation>
</comment>
<dbReference type="Pfam" id="PF00122">
    <property type="entry name" value="E1-E2_ATPase"/>
    <property type="match status" value="1"/>
</dbReference>
<dbReference type="Ensembl" id="ENSCCRT00015044467.1">
    <property type="protein sequence ID" value="ENSCCRP00015043017.1"/>
    <property type="gene ID" value="ENSCCRG00015017710.1"/>
</dbReference>
<keyword evidence="11 14" id="KW-1133">Transmembrane helix</keyword>
<dbReference type="PANTHER" id="PTHR45630:SF12">
    <property type="entry name" value="POLYAMINE-TRANSPORTING ATPASE 13A3"/>
    <property type="match status" value="1"/>
</dbReference>
<evidence type="ECO:0000256" key="13">
    <source>
        <dbReference type="SAM" id="MobiDB-lite"/>
    </source>
</evidence>
<comment type="similarity">
    <text evidence="2">Belongs to the cation transport ATPase (P-type) (TC 3.A.3) family. Type V subfamily.</text>
</comment>
<dbReference type="SUPFAM" id="SSF56784">
    <property type="entry name" value="HAD-like"/>
    <property type="match status" value="1"/>
</dbReference>
<dbReference type="GO" id="GO:0031902">
    <property type="term" value="C:late endosome membrane"/>
    <property type="evidence" value="ECO:0007669"/>
    <property type="project" value="UniProtKB-SubCell"/>
</dbReference>
<evidence type="ECO:0000256" key="10">
    <source>
        <dbReference type="ARBA" id="ARBA00022967"/>
    </source>
</evidence>
<feature type="domain" description="P-type ATPase A" evidence="15">
    <location>
        <begin position="198"/>
        <end position="325"/>
    </location>
</feature>
<dbReference type="AlphaFoldDB" id="A0A8C1UW05"/>
<keyword evidence="12 14" id="KW-0472">Membrane</keyword>
<dbReference type="GO" id="GO:0016887">
    <property type="term" value="F:ATP hydrolysis activity"/>
    <property type="evidence" value="ECO:0007669"/>
    <property type="project" value="InterPro"/>
</dbReference>
<dbReference type="InterPro" id="IPR001757">
    <property type="entry name" value="P_typ_ATPase"/>
</dbReference>
<evidence type="ECO:0000256" key="12">
    <source>
        <dbReference type="ARBA" id="ARBA00023136"/>
    </source>
</evidence>
<keyword evidence="7" id="KW-0967">Endosome</keyword>
<evidence type="ECO:0000256" key="9">
    <source>
        <dbReference type="ARBA" id="ARBA00022842"/>
    </source>
</evidence>
<reference evidence="17" key="1">
    <citation type="submission" date="2025-08" db="UniProtKB">
        <authorList>
            <consortium name="Ensembl"/>
        </authorList>
    </citation>
    <scope>IDENTIFICATION</scope>
</reference>
<feature type="region of interest" description="Disordered" evidence="13">
    <location>
        <begin position="1057"/>
        <end position="1079"/>
    </location>
</feature>
<keyword evidence="3" id="KW-0597">Phosphoprotein</keyword>
<dbReference type="Gene3D" id="2.70.150.10">
    <property type="entry name" value="Calcium-transporting ATPase, cytoplasmic transduction domain A"/>
    <property type="match status" value="1"/>
</dbReference>
<evidence type="ECO:0000256" key="8">
    <source>
        <dbReference type="ARBA" id="ARBA00022840"/>
    </source>
</evidence>